<reference evidence="1 2" key="1">
    <citation type="submission" date="2016-10" db="EMBL/GenBank/DDBJ databases">
        <authorList>
            <person name="de Groot N.N."/>
        </authorList>
    </citation>
    <scope>NUCLEOTIDE SEQUENCE [LARGE SCALE GENOMIC DNA]</scope>
    <source>
        <strain evidence="1 2">DSM 21633</strain>
    </source>
</reference>
<dbReference type="EMBL" id="FOES01000067">
    <property type="protein sequence ID" value="SER25394.1"/>
    <property type="molecule type" value="Genomic_DNA"/>
</dbReference>
<dbReference type="Proteomes" id="UP000199427">
    <property type="component" value="Unassembled WGS sequence"/>
</dbReference>
<keyword evidence="2" id="KW-1185">Reference proteome</keyword>
<accession>A0A1H9MNW7</accession>
<gene>
    <name evidence="1" type="ORF">SAMN05216362_1677</name>
</gene>
<protein>
    <submittedName>
        <fullName evidence="1">Uncharacterized protein</fullName>
    </submittedName>
</protein>
<organism evidence="1 2">
    <name type="scientific">Piscibacillus halophilus</name>
    <dbReference type="NCBI Taxonomy" id="571933"/>
    <lineage>
        <taxon>Bacteria</taxon>
        <taxon>Bacillati</taxon>
        <taxon>Bacillota</taxon>
        <taxon>Bacilli</taxon>
        <taxon>Bacillales</taxon>
        <taxon>Bacillaceae</taxon>
        <taxon>Piscibacillus</taxon>
    </lineage>
</organism>
<name>A0A1H9MNW7_9BACI</name>
<evidence type="ECO:0000313" key="2">
    <source>
        <dbReference type="Proteomes" id="UP000199427"/>
    </source>
</evidence>
<dbReference type="STRING" id="571933.SAMN05216362_1677"/>
<dbReference type="AlphaFoldDB" id="A0A1H9MNW7"/>
<sequence length="157" mass="17584">MIFTFFVAGSIWVLYMQMTTSSEPYQAVEKAADKEGVDLSDTVITHLVDDCAYTLYYTDDSYGFALSEKNLFGWKVVDFVDGLPLDKSLANQGYAFSKTLGIIHGIVDSFVEHVQIDGSDSNISHIPGENIRVWYNVNVTPDDAEKVKFIDRDGSEF</sequence>
<proteinExistence type="predicted"/>
<evidence type="ECO:0000313" key="1">
    <source>
        <dbReference type="EMBL" id="SER25394.1"/>
    </source>
</evidence>
<dbReference type="OrthoDB" id="2604331at2"/>